<dbReference type="Gene3D" id="2.102.10.10">
    <property type="entry name" value="Rieske [2Fe-2S] iron-sulphur domain"/>
    <property type="match status" value="1"/>
</dbReference>
<dbReference type="GO" id="GO:0016491">
    <property type="term" value="F:oxidoreductase activity"/>
    <property type="evidence" value="ECO:0007669"/>
    <property type="project" value="UniProtKB-KW"/>
</dbReference>
<name>A0A2B8BN73_9PROT</name>
<dbReference type="InterPro" id="IPR050584">
    <property type="entry name" value="Cholesterol_7-desaturase"/>
</dbReference>
<accession>A0A2B8BN73</accession>
<keyword evidence="3" id="KW-0560">Oxidoreductase</keyword>
<dbReference type="OrthoDB" id="9800776at2"/>
<evidence type="ECO:0000256" key="4">
    <source>
        <dbReference type="ARBA" id="ARBA00023004"/>
    </source>
</evidence>
<evidence type="ECO:0000313" key="8">
    <source>
        <dbReference type="Proteomes" id="UP000225379"/>
    </source>
</evidence>
<dbReference type="Proteomes" id="UP000225379">
    <property type="component" value="Unassembled WGS sequence"/>
</dbReference>
<dbReference type="RefSeq" id="WP_098734990.1">
    <property type="nucleotide sequence ID" value="NZ_PDKW01000037.1"/>
</dbReference>
<organism evidence="7 8">
    <name type="scientific">Azospirillum palustre</name>
    <dbReference type="NCBI Taxonomy" id="2044885"/>
    <lineage>
        <taxon>Bacteria</taxon>
        <taxon>Pseudomonadati</taxon>
        <taxon>Pseudomonadota</taxon>
        <taxon>Alphaproteobacteria</taxon>
        <taxon>Rhodospirillales</taxon>
        <taxon>Azospirillaceae</taxon>
        <taxon>Azospirillum</taxon>
    </lineage>
</organism>
<gene>
    <name evidence="7" type="ORF">CRT60_03145</name>
</gene>
<keyword evidence="1" id="KW-0001">2Fe-2S</keyword>
<dbReference type="InterPro" id="IPR017941">
    <property type="entry name" value="Rieske_2Fe-2S"/>
</dbReference>
<dbReference type="Pfam" id="PF00355">
    <property type="entry name" value="Rieske"/>
    <property type="match status" value="1"/>
</dbReference>
<dbReference type="GO" id="GO:0051537">
    <property type="term" value="F:2 iron, 2 sulfur cluster binding"/>
    <property type="evidence" value="ECO:0007669"/>
    <property type="project" value="UniProtKB-KW"/>
</dbReference>
<dbReference type="GO" id="GO:0005506">
    <property type="term" value="F:iron ion binding"/>
    <property type="evidence" value="ECO:0007669"/>
    <property type="project" value="InterPro"/>
</dbReference>
<dbReference type="PROSITE" id="PS00570">
    <property type="entry name" value="RING_HYDROXYL_ALPHA"/>
    <property type="match status" value="1"/>
</dbReference>
<dbReference type="SUPFAM" id="SSF50022">
    <property type="entry name" value="ISP domain"/>
    <property type="match status" value="1"/>
</dbReference>
<dbReference type="PANTHER" id="PTHR21266:SF59">
    <property type="entry name" value="BLR4922 PROTEIN"/>
    <property type="match status" value="1"/>
</dbReference>
<protein>
    <submittedName>
        <fullName evidence="7">MarR family transcriptional regulator</fullName>
    </submittedName>
</protein>
<sequence length="442" mass="49523">MLSREDNELLCRVEGDAPMGRMLRHHWVPACMSEELPEPGGKPKRLRLFGENLVAFRADDGRVGLMDELCPHRRASLALGRNENCTLRCLYHGWAVDLEGNIAEMPSEPPGSAFRTKVKHVAYPTVESGGFVWAYMGDKATMPGFQPPPWADKPDNSIAIAKIHEAANWVQSVEGSIDSAHSSTLHSSSIRSDATVTGSTDRGGTERLLLVRPSVDKAPRIQVQHTQYGFRYAAIRTPINNADTTDYVRVTVYIAPFTTLIPPHDTWRSGQVFVPVDDHNTMFYFVAWSDRITLDTERWRRDNHARPGIDLDQDFRKLRNRENDYLQNRLLMKLGDFTGIEGIPNQDMAMQETMGSIVDRTRENLGASDVAIVRFRQMMLTGVKAFLEGAPALGTDEPRLPQTAIRSFEGIIDKTASWRDFAVGAEERAGFRDLASVVRRAG</sequence>
<keyword evidence="2" id="KW-0479">Metal-binding</keyword>
<keyword evidence="4" id="KW-0408">Iron</keyword>
<evidence type="ECO:0000259" key="6">
    <source>
        <dbReference type="PROSITE" id="PS51296"/>
    </source>
</evidence>
<evidence type="ECO:0000256" key="5">
    <source>
        <dbReference type="ARBA" id="ARBA00023014"/>
    </source>
</evidence>
<dbReference type="AlphaFoldDB" id="A0A2B8BN73"/>
<keyword evidence="8" id="KW-1185">Reference proteome</keyword>
<proteinExistence type="predicted"/>
<reference evidence="8" key="1">
    <citation type="submission" date="2017-10" db="EMBL/GenBank/DDBJ databases">
        <authorList>
            <person name="Kravchenko I.K."/>
            <person name="Grouzdev D.S."/>
        </authorList>
    </citation>
    <scope>NUCLEOTIDE SEQUENCE [LARGE SCALE GENOMIC DNA]</scope>
    <source>
        <strain evidence="8">B2</strain>
    </source>
</reference>
<evidence type="ECO:0000313" key="7">
    <source>
        <dbReference type="EMBL" id="PGH58998.1"/>
    </source>
</evidence>
<dbReference type="SUPFAM" id="SSF55961">
    <property type="entry name" value="Bet v1-like"/>
    <property type="match status" value="1"/>
</dbReference>
<dbReference type="EMBL" id="PDKW01000037">
    <property type="protein sequence ID" value="PGH58998.1"/>
    <property type="molecule type" value="Genomic_DNA"/>
</dbReference>
<dbReference type="InterPro" id="IPR036922">
    <property type="entry name" value="Rieske_2Fe-2S_sf"/>
</dbReference>
<dbReference type="PROSITE" id="PS51296">
    <property type="entry name" value="RIESKE"/>
    <property type="match status" value="1"/>
</dbReference>
<comment type="caution">
    <text evidence="7">The sequence shown here is derived from an EMBL/GenBank/DDBJ whole genome shotgun (WGS) entry which is preliminary data.</text>
</comment>
<keyword evidence="5" id="KW-0411">Iron-sulfur</keyword>
<dbReference type="Pfam" id="PF19301">
    <property type="entry name" value="LigXa_C"/>
    <property type="match status" value="1"/>
</dbReference>
<dbReference type="PANTHER" id="PTHR21266">
    <property type="entry name" value="IRON-SULFUR DOMAIN CONTAINING PROTEIN"/>
    <property type="match status" value="1"/>
</dbReference>
<dbReference type="InterPro" id="IPR045623">
    <property type="entry name" value="LigXa_C"/>
</dbReference>
<dbReference type="CDD" id="cd03479">
    <property type="entry name" value="Rieske_RO_Alpha_PhDO_like"/>
    <property type="match status" value="1"/>
</dbReference>
<evidence type="ECO:0000256" key="3">
    <source>
        <dbReference type="ARBA" id="ARBA00023002"/>
    </source>
</evidence>
<feature type="domain" description="Rieske" evidence="6">
    <location>
        <begin position="27"/>
        <end position="134"/>
    </location>
</feature>
<dbReference type="InterPro" id="IPR015881">
    <property type="entry name" value="ARHD_Rieske_2Fe_2S"/>
</dbReference>
<evidence type="ECO:0000256" key="1">
    <source>
        <dbReference type="ARBA" id="ARBA00022714"/>
    </source>
</evidence>
<evidence type="ECO:0000256" key="2">
    <source>
        <dbReference type="ARBA" id="ARBA00022723"/>
    </source>
</evidence>